<proteinExistence type="predicted"/>
<feature type="region of interest" description="Disordered" evidence="1">
    <location>
        <begin position="134"/>
        <end position="154"/>
    </location>
</feature>
<dbReference type="Gene3D" id="1.10.10.10">
    <property type="entry name" value="Winged helix-like DNA-binding domain superfamily/Winged helix DNA-binding domain"/>
    <property type="match status" value="1"/>
</dbReference>
<feature type="compositionally biased region" description="Low complexity" evidence="1">
    <location>
        <begin position="181"/>
        <end position="194"/>
    </location>
</feature>
<feature type="compositionally biased region" description="Low complexity" evidence="1">
    <location>
        <begin position="440"/>
        <end position="452"/>
    </location>
</feature>
<name>A0ABR2K6D0_9EUKA</name>
<reference evidence="2 3" key="1">
    <citation type="submission" date="2024-04" db="EMBL/GenBank/DDBJ databases">
        <title>Tritrichomonas musculus Genome.</title>
        <authorList>
            <person name="Alves-Ferreira E."/>
            <person name="Grigg M."/>
            <person name="Lorenzi H."/>
            <person name="Galac M."/>
        </authorList>
    </citation>
    <scope>NUCLEOTIDE SEQUENCE [LARGE SCALE GENOMIC DNA]</scope>
    <source>
        <strain evidence="2 3">EAF2021</strain>
    </source>
</reference>
<keyword evidence="3" id="KW-1185">Reference proteome</keyword>
<gene>
    <name evidence="2" type="ORF">M9Y10_042143</name>
</gene>
<feature type="compositionally biased region" description="Polar residues" evidence="1">
    <location>
        <begin position="142"/>
        <end position="154"/>
    </location>
</feature>
<dbReference type="Proteomes" id="UP001470230">
    <property type="component" value="Unassembled WGS sequence"/>
</dbReference>
<evidence type="ECO:0008006" key="4">
    <source>
        <dbReference type="Google" id="ProtNLM"/>
    </source>
</evidence>
<sequence length="459" mass="52090">MSEIPKSVDANSSSLGENFNNKISLDVLFANLNQTLKNKFNTTNDQSKSDLKLNGNKDNINFFNYEPNCQSTNLKVFSNSFQNLNPGAIQFQTIAEKNTTDPNKKDSIRNNGNNFEIFYSSQNKDFLFKSIPKSNLPEESKTSPNFPQELSSNQQVQHQSHLYNFLPLSNVSDQNKQMHPSFSTSLSTTSAQTSIPSNTSYQNEIKSDLSFQNFAFTGKDGPFLPFKQISPSIQINFPCTSQHQNHFNESNNFDNALNNSIGISSNNGFNDLSKFKISPSKLNFFPTEVWASNQDEVTLEDLISSFFHARCSSKIRFEHKLWNSLQITRFKPQLFYYIGIRWVSKTIIQVNQEAFGNFLDLKKAASTFFTSKGYFPSHGFIEIPKSKIRENINEDIVINETDDCRYLEHIKKSFRMDSTENEIASIQLEGLPDIKSDSLYSPSSLSNSSKDNNIVLSSS</sequence>
<evidence type="ECO:0000313" key="3">
    <source>
        <dbReference type="Proteomes" id="UP001470230"/>
    </source>
</evidence>
<accession>A0ABR2K6D0</accession>
<organism evidence="2 3">
    <name type="scientific">Tritrichomonas musculus</name>
    <dbReference type="NCBI Taxonomy" id="1915356"/>
    <lineage>
        <taxon>Eukaryota</taxon>
        <taxon>Metamonada</taxon>
        <taxon>Parabasalia</taxon>
        <taxon>Tritrichomonadida</taxon>
        <taxon>Tritrichomonadidae</taxon>
        <taxon>Tritrichomonas</taxon>
    </lineage>
</organism>
<feature type="region of interest" description="Disordered" evidence="1">
    <location>
        <begin position="174"/>
        <end position="197"/>
    </location>
</feature>
<evidence type="ECO:0000313" key="2">
    <source>
        <dbReference type="EMBL" id="KAK8886676.1"/>
    </source>
</evidence>
<feature type="region of interest" description="Disordered" evidence="1">
    <location>
        <begin position="440"/>
        <end position="459"/>
    </location>
</feature>
<evidence type="ECO:0000256" key="1">
    <source>
        <dbReference type="SAM" id="MobiDB-lite"/>
    </source>
</evidence>
<dbReference type="EMBL" id="JAPFFF010000007">
    <property type="protein sequence ID" value="KAK8886676.1"/>
    <property type="molecule type" value="Genomic_DNA"/>
</dbReference>
<protein>
    <recommendedName>
        <fullName evidence="4">Initiator binding domain-containing protein</fullName>
    </recommendedName>
</protein>
<comment type="caution">
    <text evidence="2">The sequence shown here is derived from an EMBL/GenBank/DDBJ whole genome shotgun (WGS) entry which is preliminary data.</text>
</comment>
<dbReference type="InterPro" id="IPR036388">
    <property type="entry name" value="WH-like_DNA-bd_sf"/>
</dbReference>